<comment type="caution">
    <text evidence="2">The sequence shown here is derived from an EMBL/GenBank/DDBJ whole genome shotgun (WGS) entry which is preliminary data.</text>
</comment>
<dbReference type="Gene3D" id="2.60.40.3350">
    <property type="match status" value="1"/>
</dbReference>
<dbReference type="InterPro" id="IPR018913">
    <property type="entry name" value="BppU_N"/>
</dbReference>
<name>A0ABW4DTE9_9LACO</name>
<protein>
    <submittedName>
        <fullName evidence="2">BppU family phage baseplate upper protein</fullName>
    </submittedName>
</protein>
<organism evidence="2 3">
    <name type="scientific">Lapidilactobacillus mulanensis</name>
    <dbReference type="NCBI Taxonomy" id="2485999"/>
    <lineage>
        <taxon>Bacteria</taxon>
        <taxon>Bacillati</taxon>
        <taxon>Bacillota</taxon>
        <taxon>Bacilli</taxon>
        <taxon>Lactobacillales</taxon>
        <taxon>Lactobacillaceae</taxon>
        <taxon>Lapidilactobacillus</taxon>
    </lineage>
</organism>
<dbReference type="RefSeq" id="WP_379895137.1">
    <property type="nucleotide sequence ID" value="NZ_JBHTOF010000103.1"/>
</dbReference>
<reference evidence="3" key="1">
    <citation type="journal article" date="2019" name="Int. J. Syst. Evol. Microbiol.">
        <title>The Global Catalogue of Microorganisms (GCM) 10K type strain sequencing project: providing services to taxonomists for standard genome sequencing and annotation.</title>
        <authorList>
            <consortium name="The Broad Institute Genomics Platform"/>
            <consortium name="The Broad Institute Genome Sequencing Center for Infectious Disease"/>
            <person name="Wu L."/>
            <person name="Ma J."/>
        </authorList>
    </citation>
    <scope>NUCLEOTIDE SEQUENCE [LARGE SCALE GENOMIC DNA]</scope>
    <source>
        <strain evidence="3">CCM 8951</strain>
    </source>
</reference>
<dbReference type="Pfam" id="PF10651">
    <property type="entry name" value="BppU_N"/>
    <property type="match status" value="1"/>
</dbReference>
<keyword evidence="3" id="KW-1185">Reference proteome</keyword>
<evidence type="ECO:0000313" key="3">
    <source>
        <dbReference type="Proteomes" id="UP001597244"/>
    </source>
</evidence>
<accession>A0ABW4DTE9</accession>
<sequence length="361" mass="38816">MKINLDINRSEPVLETINLRQGDGGLRMVDIQITENNQPIVVTGYTLQFEANLPSGSMVQHAGAIKDATAGLFSYTFTSSDTSEAGQLPVAYFRLYDSAKNSVATRNIRIVVDRAADITQSQANDYLAKVNQLITDSEAKLAANNQQIAAQQTQLTALQAGMTVGTRNLIRNGVNPKTVANWSYGNHNGKLFTDRHLYHKGRNENLFKLTNDGTADETSASSMPFSVKRTAQYIFQMVAFGDASVTGLSIFFVTKSKSDSAYTSTQLLLENKKLSTAKEETITIAFTTGANVDTGYIRIDNNGSSSGTSGALYFGDVIVAEGSIVGSAVPALEDQNAIDDAQDARIAALEAQIRLGGVETS</sequence>
<gene>
    <name evidence="2" type="ORF">ACFQ4L_10375</name>
</gene>
<evidence type="ECO:0000313" key="2">
    <source>
        <dbReference type="EMBL" id="MFD1466466.1"/>
    </source>
</evidence>
<feature type="domain" description="BppU N-terminal" evidence="1">
    <location>
        <begin position="3"/>
        <end position="135"/>
    </location>
</feature>
<proteinExistence type="predicted"/>
<evidence type="ECO:0000259" key="1">
    <source>
        <dbReference type="Pfam" id="PF10651"/>
    </source>
</evidence>
<dbReference type="Proteomes" id="UP001597244">
    <property type="component" value="Unassembled WGS sequence"/>
</dbReference>
<dbReference type="EMBL" id="JBHTOF010000103">
    <property type="protein sequence ID" value="MFD1466466.1"/>
    <property type="molecule type" value="Genomic_DNA"/>
</dbReference>